<evidence type="ECO:0000313" key="4">
    <source>
        <dbReference type="WBParaSite" id="ASIM_0000481701-mRNA-1"/>
    </source>
</evidence>
<evidence type="ECO:0000313" key="2">
    <source>
        <dbReference type="EMBL" id="VDK24198.1"/>
    </source>
</evidence>
<accession>A0A0M3JB43</accession>
<protein>
    <submittedName>
        <fullName evidence="2 4">Uncharacterized protein</fullName>
    </submittedName>
</protein>
<organism evidence="4">
    <name type="scientific">Anisakis simplex</name>
    <name type="common">Herring worm</name>
    <dbReference type="NCBI Taxonomy" id="6269"/>
    <lineage>
        <taxon>Eukaryota</taxon>
        <taxon>Metazoa</taxon>
        <taxon>Ecdysozoa</taxon>
        <taxon>Nematoda</taxon>
        <taxon>Chromadorea</taxon>
        <taxon>Rhabditida</taxon>
        <taxon>Spirurina</taxon>
        <taxon>Ascaridomorpha</taxon>
        <taxon>Ascaridoidea</taxon>
        <taxon>Anisakidae</taxon>
        <taxon>Anisakis</taxon>
        <taxon>Anisakis simplex complex</taxon>
    </lineage>
</organism>
<gene>
    <name evidence="2" type="ORF">ASIM_LOCUS4626</name>
</gene>
<sequence>MNLSTNDDSKTIDVLGRDAELANNNYESSGHQHTHSLSVKREMNGYHDDDDDDDDDHPITKTAESRIEIPVMEKGPELAKEALNITQVCRLFALLVTKLFIRLINCFG</sequence>
<reference evidence="4" key="1">
    <citation type="submission" date="2017-02" db="UniProtKB">
        <authorList>
            <consortium name="WormBaseParasite"/>
        </authorList>
    </citation>
    <scope>IDENTIFICATION</scope>
</reference>
<keyword evidence="3" id="KW-1185">Reference proteome</keyword>
<name>A0A0M3JB43_ANISI</name>
<feature type="region of interest" description="Disordered" evidence="1">
    <location>
        <begin position="23"/>
        <end position="63"/>
    </location>
</feature>
<reference evidence="2 3" key="2">
    <citation type="submission" date="2018-11" db="EMBL/GenBank/DDBJ databases">
        <authorList>
            <consortium name="Pathogen Informatics"/>
        </authorList>
    </citation>
    <scope>NUCLEOTIDE SEQUENCE [LARGE SCALE GENOMIC DNA]</scope>
</reference>
<dbReference type="WBParaSite" id="ASIM_0000481701-mRNA-1">
    <property type="protein sequence ID" value="ASIM_0000481701-mRNA-1"/>
    <property type="gene ID" value="ASIM_0000481701"/>
</dbReference>
<evidence type="ECO:0000313" key="3">
    <source>
        <dbReference type="Proteomes" id="UP000267096"/>
    </source>
</evidence>
<dbReference type="AlphaFoldDB" id="A0A0M3JB43"/>
<feature type="compositionally biased region" description="Polar residues" evidence="1">
    <location>
        <begin position="23"/>
        <end position="37"/>
    </location>
</feature>
<evidence type="ECO:0000256" key="1">
    <source>
        <dbReference type="SAM" id="MobiDB-lite"/>
    </source>
</evidence>
<dbReference type="Proteomes" id="UP000267096">
    <property type="component" value="Unassembled WGS sequence"/>
</dbReference>
<proteinExistence type="predicted"/>
<dbReference type="EMBL" id="UYRR01008247">
    <property type="protein sequence ID" value="VDK24198.1"/>
    <property type="molecule type" value="Genomic_DNA"/>
</dbReference>